<dbReference type="Proteomes" id="UP001418222">
    <property type="component" value="Unassembled WGS sequence"/>
</dbReference>
<sequence length="209" mass="23704">MLSLSRGFHGKKVRINTCYDDEIAVPLVHFDLGWRFLISWEHVEVFNHCGIIPAQLPPNSITSIYSFVIYLRTEGITFSLDVFKSLFLIRSLKEGKRAELLKDCVFESCIPTFDNLSRSFHCEVVNATHCISCRTTNQEDGYLSQLNSSCSSVTWNQIANTVWWQDFPRRDTPDYSSLFTSVKDSTSDFAAQLAGFIASLIIDVSSQAH</sequence>
<accession>A0AAP0FZ28</accession>
<dbReference type="AlphaFoldDB" id="A0AAP0FZ28"/>
<dbReference type="PANTHER" id="PTHR12415">
    <property type="entry name" value="TYROSYL-DNA PHOSPHODIESTERASE 1"/>
    <property type="match status" value="1"/>
</dbReference>
<dbReference type="EMBL" id="JBBWWQ010000016">
    <property type="protein sequence ID" value="KAK8926282.1"/>
    <property type="molecule type" value="Genomic_DNA"/>
</dbReference>
<evidence type="ECO:0000313" key="2">
    <source>
        <dbReference type="Proteomes" id="UP001418222"/>
    </source>
</evidence>
<reference evidence="1 2" key="1">
    <citation type="journal article" date="2022" name="Nat. Plants">
        <title>Genomes of leafy and leafless Platanthera orchids illuminate the evolution of mycoheterotrophy.</title>
        <authorList>
            <person name="Li M.H."/>
            <person name="Liu K.W."/>
            <person name="Li Z."/>
            <person name="Lu H.C."/>
            <person name="Ye Q.L."/>
            <person name="Zhang D."/>
            <person name="Wang J.Y."/>
            <person name="Li Y.F."/>
            <person name="Zhong Z.M."/>
            <person name="Liu X."/>
            <person name="Yu X."/>
            <person name="Liu D.K."/>
            <person name="Tu X.D."/>
            <person name="Liu B."/>
            <person name="Hao Y."/>
            <person name="Liao X.Y."/>
            <person name="Jiang Y.T."/>
            <person name="Sun W.H."/>
            <person name="Chen J."/>
            <person name="Chen Y.Q."/>
            <person name="Ai Y."/>
            <person name="Zhai J.W."/>
            <person name="Wu S.S."/>
            <person name="Zhou Z."/>
            <person name="Hsiao Y.Y."/>
            <person name="Wu W.L."/>
            <person name="Chen Y.Y."/>
            <person name="Lin Y.F."/>
            <person name="Hsu J.L."/>
            <person name="Li C.Y."/>
            <person name="Wang Z.W."/>
            <person name="Zhao X."/>
            <person name="Zhong W.Y."/>
            <person name="Ma X.K."/>
            <person name="Ma L."/>
            <person name="Huang J."/>
            <person name="Chen G.Z."/>
            <person name="Huang M.Z."/>
            <person name="Huang L."/>
            <person name="Peng D.H."/>
            <person name="Luo Y.B."/>
            <person name="Zou S.Q."/>
            <person name="Chen S.P."/>
            <person name="Lan S."/>
            <person name="Tsai W.C."/>
            <person name="Van de Peer Y."/>
            <person name="Liu Z.J."/>
        </authorList>
    </citation>
    <scope>NUCLEOTIDE SEQUENCE [LARGE SCALE GENOMIC DNA]</scope>
    <source>
        <strain evidence="1">Lor287</strain>
    </source>
</reference>
<organism evidence="1 2">
    <name type="scientific">Platanthera zijinensis</name>
    <dbReference type="NCBI Taxonomy" id="2320716"/>
    <lineage>
        <taxon>Eukaryota</taxon>
        <taxon>Viridiplantae</taxon>
        <taxon>Streptophyta</taxon>
        <taxon>Embryophyta</taxon>
        <taxon>Tracheophyta</taxon>
        <taxon>Spermatophyta</taxon>
        <taxon>Magnoliopsida</taxon>
        <taxon>Liliopsida</taxon>
        <taxon>Asparagales</taxon>
        <taxon>Orchidaceae</taxon>
        <taxon>Orchidoideae</taxon>
        <taxon>Orchideae</taxon>
        <taxon>Orchidinae</taxon>
        <taxon>Platanthera</taxon>
    </lineage>
</organism>
<dbReference type="Gene3D" id="3.30.870.10">
    <property type="entry name" value="Endonuclease Chain A"/>
    <property type="match status" value="1"/>
</dbReference>
<protein>
    <submittedName>
        <fullName evidence="1">Uncharacterized protein</fullName>
    </submittedName>
</protein>
<dbReference type="GO" id="GO:0006281">
    <property type="term" value="P:DNA repair"/>
    <property type="evidence" value="ECO:0007669"/>
    <property type="project" value="InterPro"/>
</dbReference>
<comment type="caution">
    <text evidence="1">The sequence shown here is derived from an EMBL/GenBank/DDBJ whole genome shotgun (WGS) entry which is preliminary data.</text>
</comment>
<dbReference type="PANTHER" id="PTHR12415:SF3">
    <property type="entry name" value="OS04G0403400 PROTEIN"/>
    <property type="match status" value="1"/>
</dbReference>
<name>A0AAP0FZ28_9ASPA</name>
<proteinExistence type="predicted"/>
<keyword evidence="2" id="KW-1185">Reference proteome</keyword>
<dbReference type="GO" id="GO:0008081">
    <property type="term" value="F:phosphoric diester hydrolase activity"/>
    <property type="evidence" value="ECO:0007669"/>
    <property type="project" value="InterPro"/>
</dbReference>
<gene>
    <name evidence="1" type="ORF">KSP39_PZI018822</name>
</gene>
<dbReference type="GO" id="GO:0005634">
    <property type="term" value="C:nucleus"/>
    <property type="evidence" value="ECO:0007669"/>
    <property type="project" value="InterPro"/>
</dbReference>
<dbReference type="SUPFAM" id="SSF56024">
    <property type="entry name" value="Phospholipase D/nuclease"/>
    <property type="match status" value="1"/>
</dbReference>
<dbReference type="InterPro" id="IPR010347">
    <property type="entry name" value="Tdp1"/>
</dbReference>
<evidence type="ECO:0000313" key="1">
    <source>
        <dbReference type="EMBL" id="KAK8926282.1"/>
    </source>
</evidence>